<dbReference type="EMBL" id="JAPDRK010000015">
    <property type="protein sequence ID" value="KAJ9605848.1"/>
    <property type="molecule type" value="Genomic_DNA"/>
</dbReference>
<organism evidence="3 4">
    <name type="scientific">Cladophialophora chaetospira</name>
    <dbReference type="NCBI Taxonomy" id="386627"/>
    <lineage>
        <taxon>Eukaryota</taxon>
        <taxon>Fungi</taxon>
        <taxon>Dikarya</taxon>
        <taxon>Ascomycota</taxon>
        <taxon>Pezizomycotina</taxon>
        <taxon>Eurotiomycetes</taxon>
        <taxon>Chaetothyriomycetidae</taxon>
        <taxon>Chaetothyriales</taxon>
        <taxon>Herpotrichiellaceae</taxon>
        <taxon>Cladophialophora</taxon>
    </lineage>
</organism>
<feature type="compositionally biased region" description="Acidic residues" evidence="1">
    <location>
        <begin position="138"/>
        <end position="148"/>
    </location>
</feature>
<gene>
    <name evidence="3" type="ORF">H2200_009697</name>
</gene>
<accession>A0AA38X356</accession>
<keyword evidence="2" id="KW-0472">Membrane</keyword>
<feature type="transmembrane region" description="Helical" evidence="2">
    <location>
        <begin position="239"/>
        <end position="262"/>
    </location>
</feature>
<keyword evidence="2" id="KW-0812">Transmembrane</keyword>
<dbReference type="AlphaFoldDB" id="A0AA38X356"/>
<sequence length="269" mass="29362">MDPTYVVPLTIGSMSPEASKAKYRTALTLIAAGVPAKNALGMTIYGIINGDEATNPTLTERELLKTMAEFRARVKGKTRDLVFVSEPVAPLTVLLPNFAEKQEIMNLARFCVRSWGVRDEDIEYSRRFMVKTTKSESDDSDVEDESESDDKKDDPDGKSIDNDTDSDVIASESSEAGVGSREGEGEGEGDVEEDPPKPQTEGRRYVIKVTTTHRIPEGERICRNCSGNPRPSPIPGRMLLLALSLLLLSACIALVVAARAMLHFAAEVD</sequence>
<feature type="compositionally biased region" description="Basic and acidic residues" evidence="1">
    <location>
        <begin position="194"/>
        <end position="203"/>
    </location>
</feature>
<keyword evidence="2" id="KW-1133">Transmembrane helix</keyword>
<reference evidence="3" key="1">
    <citation type="submission" date="2022-10" db="EMBL/GenBank/DDBJ databases">
        <title>Culturing micro-colonial fungi from biological soil crusts in the Mojave desert and describing Neophaeococcomyces mojavensis, and introducing the new genera and species Taxawa tesnikishii.</title>
        <authorList>
            <person name="Kurbessoian T."/>
            <person name="Stajich J.E."/>
        </authorList>
    </citation>
    <scope>NUCLEOTIDE SEQUENCE</scope>
    <source>
        <strain evidence="3">TK_41</strain>
    </source>
</reference>
<protein>
    <submittedName>
        <fullName evidence="3">Uncharacterized protein</fullName>
    </submittedName>
</protein>
<feature type="region of interest" description="Disordered" evidence="1">
    <location>
        <begin position="132"/>
        <end position="203"/>
    </location>
</feature>
<comment type="caution">
    <text evidence="3">The sequence shown here is derived from an EMBL/GenBank/DDBJ whole genome shotgun (WGS) entry which is preliminary data.</text>
</comment>
<dbReference type="Proteomes" id="UP001172673">
    <property type="component" value="Unassembled WGS sequence"/>
</dbReference>
<evidence type="ECO:0000313" key="3">
    <source>
        <dbReference type="EMBL" id="KAJ9605848.1"/>
    </source>
</evidence>
<feature type="compositionally biased region" description="Basic and acidic residues" evidence="1">
    <location>
        <begin position="149"/>
        <end position="161"/>
    </location>
</feature>
<proteinExistence type="predicted"/>
<evidence type="ECO:0000313" key="4">
    <source>
        <dbReference type="Proteomes" id="UP001172673"/>
    </source>
</evidence>
<feature type="compositionally biased region" description="Low complexity" evidence="1">
    <location>
        <begin position="170"/>
        <end position="179"/>
    </location>
</feature>
<evidence type="ECO:0000256" key="2">
    <source>
        <dbReference type="SAM" id="Phobius"/>
    </source>
</evidence>
<name>A0AA38X356_9EURO</name>
<keyword evidence="4" id="KW-1185">Reference proteome</keyword>
<evidence type="ECO:0000256" key="1">
    <source>
        <dbReference type="SAM" id="MobiDB-lite"/>
    </source>
</evidence>